<protein>
    <submittedName>
        <fullName evidence="4">Zinc ribbon domain-containing protein</fullName>
    </submittedName>
</protein>
<dbReference type="Proteomes" id="UP001596020">
    <property type="component" value="Unassembled WGS sequence"/>
</dbReference>
<name>A0ABV9K9U6_9PORP</name>
<dbReference type="EMBL" id="JBHSGO010000216">
    <property type="protein sequence ID" value="MFC4666814.1"/>
    <property type="molecule type" value="Genomic_DNA"/>
</dbReference>
<feature type="coiled-coil region" evidence="1">
    <location>
        <begin position="50"/>
        <end position="188"/>
    </location>
</feature>
<reference evidence="5" key="1">
    <citation type="journal article" date="2019" name="Int. J. Syst. Evol. Microbiol.">
        <title>The Global Catalogue of Microorganisms (GCM) 10K type strain sequencing project: providing services to taxonomists for standard genome sequencing and annotation.</title>
        <authorList>
            <consortium name="The Broad Institute Genomics Platform"/>
            <consortium name="The Broad Institute Genome Sequencing Center for Infectious Disease"/>
            <person name="Wu L."/>
            <person name="Ma J."/>
        </authorList>
    </citation>
    <scope>NUCLEOTIDE SEQUENCE [LARGE SCALE GENOMIC DNA]</scope>
    <source>
        <strain evidence="5">CGMCC 4.7357</strain>
    </source>
</reference>
<dbReference type="Gene3D" id="1.10.287.1490">
    <property type="match status" value="1"/>
</dbReference>
<comment type="caution">
    <text evidence="4">The sequence shown here is derived from an EMBL/GenBank/DDBJ whole genome shotgun (WGS) entry which is preliminary data.</text>
</comment>
<evidence type="ECO:0000313" key="4">
    <source>
        <dbReference type="EMBL" id="MFC4666814.1"/>
    </source>
</evidence>
<gene>
    <name evidence="4" type="ORF">ACFO3G_09440</name>
</gene>
<feature type="compositionally biased region" description="Basic and acidic residues" evidence="2">
    <location>
        <begin position="264"/>
        <end position="275"/>
    </location>
</feature>
<evidence type="ECO:0000256" key="1">
    <source>
        <dbReference type="SAM" id="Coils"/>
    </source>
</evidence>
<proteinExistence type="predicted"/>
<dbReference type="PANTHER" id="PTHR39082">
    <property type="entry name" value="PHOSPHOLIPASE C-BETA-2-RELATED"/>
    <property type="match status" value="1"/>
</dbReference>
<feature type="region of interest" description="Disordered" evidence="2">
    <location>
        <begin position="255"/>
        <end position="275"/>
    </location>
</feature>
<dbReference type="RefSeq" id="WP_380080249.1">
    <property type="nucleotide sequence ID" value="NZ_JBHSGO010000216.1"/>
</dbReference>
<dbReference type="InterPro" id="IPR052376">
    <property type="entry name" value="Oxidative_Scav/Glycosyltrans"/>
</dbReference>
<feature type="domain" description="C4-type zinc ribbon" evidence="3">
    <location>
        <begin position="217"/>
        <end position="249"/>
    </location>
</feature>
<evidence type="ECO:0000256" key="2">
    <source>
        <dbReference type="SAM" id="MobiDB-lite"/>
    </source>
</evidence>
<keyword evidence="1" id="KW-0175">Coiled coil</keyword>
<keyword evidence="5" id="KW-1185">Reference proteome</keyword>
<accession>A0ABV9K9U6</accession>
<dbReference type="InterPro" id="IPR003743">
    <property type="entry name" value="Zf-RING_7"/>
</dbReference>
<evidence type="ECO:0000313" key="5">
    <source>
        <dbReference type="Proteomes" id="UP001596020"/>
    </source>
</evidence>
<organism evidence="4 5">
    <name type="scientific">Falsiporphyromonas endometrii</name>
    <dbReference type="NCBI Taxonomy" id="1387297"/>
    <lineage>
        <taxon>Bacteria</taxon>
        <taxon>Pseudomonadati</taxon>
        <taxon>Bacteroidota</taxon>
        <taxon>Bacteroidia</taxon>
        <taxon>Bacteroidales</taxon>
        <taxon>Porphyromonadaceae</taxon>
        <taxon>Falsiporphyromonas</taxon>
    </lineage>
</organism>
<dbReference type="Pfam" id="PF02591">
    <property type="entry name" value="Zn_ribbon_9"/>
    <property type="match status" value="1"/>
</dbReference>
<sequence length="275" mass="31528">MVKDINKKAEGAEKPEQTVEDKLKALALLQETLSDIDRIKKLRGELPLEVQDLEDEIEGKETRLANFTADNKTLSQAVAAEKIKMAKSKELIEKYKAQLDMVRNNKEFDNLQKEIEFQELEVKHSEKKIKEANAQISARKVEISDLKLHIEGRKEDLKNKKGELDGIIAETRQEEEELREKAKSLQENIEPRLLNAFKRIREGAHNGLALVPVDRDACGGCFNSIPPQRLLEIRLHKKIVVCEYCGRIIVDPVLTTDGEPMKPMNDEEKKTRRKK</sequence>
<evidence type="ECO:0000259" key="3">
    <source>
        <dbReference type="Pfam" id="PF02591"/>
    </source>
</evidence>
<dbReference type="PANTHER" id="PTHR39082:SF1">
    <property type="entry name" value="SCAVENGER RECEPTOR CLASS A MEMBER 3"/>
    <property type="match status" value="1"/>
</dbReference>